<dbReference type="Proteomes" id="UP000024284">
    <property type="component" value="Unassembled WGS sequence"/>
</dbReference>
<evidence type="ECO:0000256" key="4">
    <source>
        <dbReference type="ARBA" id="ARBA00022692"/>
    </source>
</evidence>
<keyword evidence="10" id="KW-1185">Reference proteome</keyword>
<sequence length="220" mass="23557">MEELIARATEIISEHGAWAGPIVGILAFGESLAVIGLFIPATALMIAVGGLLGAGSIDPVPVLACAAFGAILGDWVSYRIGRRIGPSIYRRWPLNRHRSMVARARLFFRRYGFVSIFLGRFLGPIRATIPLVAGVMEMDQRRFQLANVTSALLWVPVIFAPGYFAVKSMGSVEHITEAHLLGIGAIVAVLTIAATAIAARLLGRVDRKRGAGRLSPASLD</sequence>
<keyword evidence="4 7" id="KW-0812">Transmembrane</keyword>
<dbReference type="EMBL" id="JFZA02000004">
    <property type="protein sequence ID" value="KFG91413.1"/>
    <property type="molecule type" value="Genomic_DNA"/>
</dbReference>
<dbReference type="STRING" id="76947.GCA_002080435_01879"/>
<feature type="transmembrane region" description="Helical" evidence="7">
    <location>
        <begin position="60"/>
        <end position="81"/>
    </location>
</feature>
<comment type="subcellular location">
    <subcellularLocation>
        <location evidence="1 7">Cell membrane</location>
        <topology evidence="1 7">Multi-pass membrane protein</topology>
    </subcellularLocation>
</comment>
<gene>
    <name evidence="9" type="ORF">BV98_000907</name>
</gene>
<evidence type="ECO:0000313" key="10">
    <source>
        <dbReference type="Proteomes" id="UP000024284"/>
    </source>
</evidence>
<evidence type="ECO:0000313" key="9">
    <source>
        <dbReference type="EMBL" id="KFG91413.1"/>
    </source>
</evidence>
<dbReference type="PATRIC" id="fig|1219045.3.peg.926"/>
<keyword evidence="6 7" id="KW-0472">Membrane</keyword>
<comment type="caution">
    <text evidence="9">The sequence shown here is derived from an EMBL/GenBank/DDBJ whole genome shotgun (WGS) entry which is preliminary data.</text>
</comment>
<dbReference type="AlphaFoldDB" id="A0A086PDE5"/>
<evidence type="ECO:0000256" key="5">
    <source>
        <dbReference type="ARBA" id="ARBA00022989"/>
    </source>
</evidence>
<feature type="transmembrane region" description="Helical" evidence="7">
    <location>
        <begin position="145"/>
        <end position="166"/>
    </location>
</feature>
<dbReference type="PANTHER" id="PTHR30353:SF15">
    <property type="entry name" value="INNER MEMBRANE PROTEIN YABI"/>
    <property type="match status" value="1"/>
</dbReference>
<comment type="similarity">
    <text evidence="2 7">Belongs to the DedA family.</text>
</comment>
<name>A0A086PDE5_SPHHM</name>
<reference evidence="9" key="1">
    <citation type="submission" date="2014-08" db="EMBL/GenBank/DDBJ databases">
        <title>Draft genome sequences of Sphingobium herbicidovorans.</title>
        <authorList>
            <person name="Gan H.M."/>
            <person name="Gan H.Y."/>
            <person name="Savka M.A."/>
        </authorList>
    </citation>
    <scope>NUCLEOTIDE SEQUENCE [LARGE SCALE GENOMIC DNA]</scope>
    <source>
        <strain evidence="9">NBRC 16415</strain>
    </source>
</reference>
<protein>
    <submittedName>
        <fullName evidence="9">Membrane-associated protein</fullName>
    </submittedName>
</protein>
<evidence type="ECO:0000256" key="2">
    <source>
        <dbReference type="ARBA" id="ARBA00010792"/>
    </source>
</evidence>
<keyword evidence="5 7" id="KW-1133">Transmembrane helix</keyword>
<feature type="transmembrane region" description="Helical" evidence="7">
    <location>
        <begin position="178"/>
        <end position="203"/>
    </location>
</feature>
<evidence type="ECO:0000256" key="6">
    <source>
        <dbReference type="ARBA" id="ARBA00023136"/>
    </source>
</evidence>
<keyword evidence="3 7" id="KW-1003">Cell membrane</keyword>
<dbReference type="InterPro" id="IPR032816">
    <property type="entry name" value="VTT_dom"/>
</dbReference>
<proteinExistence type="inferred from homology"/>
<evidence type="ECO:0000256" key="7">
    <source>
        <dbReference type="RuleBase" id="RU367016"/>
    </source>
</evidence>
<dbReference type="eggNOG" id="COG0586">
    <property type="taxonomic scope" value="Bacteria"/>
</dbReference>
<dbReference type="InterPro" id="IPR032818">
    <property type="entry name" value="DedA-like"/>
</dbReference>
<dbReference type="Pfam" id="PF09335">
    <property type="entry name" value="VTT_dom"/>
    <property type="match status" value="1"/>
</dbReference>
<feature type="transmembrane region" description="Helical" evidence="7">
    <location>
        <begin position="32"/>
        <end position="54"/>
    </location>
</feature>
<evidence type="ECO:0000259" key="8">
    <source>
        <dbReference type="Pfam" id="PF09335"/>
    </source>
</evidence>
<dbReference type="GO" id="GO:0005886">
    <property type="term" value="C:plasma membrane"/>
    <property type="evidence" value="ECO:0007669"/>
    <property type="project" value="UniProtKB-SubCell"/>
</dbReference>
<evidence type="ECO:0000256" key="3">
    <source>
        <dbReference type="ARBA" id="ARBA00022475"/>
    </source>
</evidence>
<dbReference type="OrthoDB" id="9801622at2"/>
<feature type="domain" description="VTT" evidence="8">
    <location>
        <begin position="39"/>
        <end position="163"/>
    </location>
</feature>
<organism evidence="9 10">
    <name type="scientific">Sphingobium herbicidovorans (strain ATCC 700291 / DSM 11019 / CCUG 56400 / KCTC 2939 / LMG 18315 / NBRC 16415 / MH)</name>
    <name type="common">Sphingomonas herbicidovorans</name>
    <dbReference type="NCBI Taxonomy" id="1219045"/>
    <lineage>
        <taxon>Bacteria</taxon>
        <taxon>Pseudomonadati</taxon>
        <taxon>Pseudomonadota</taxon>
        <taxon>Alphaproteobacteria</taxon>
        <taxon>Sphingomonadales</taxon>
        <taxon>Sphingomonadaceae</taxon>
        <taxon>Sphingobium</taxon>
    </lineage>
</organism>
<accession>A0A086PDE5</accession>
<evidence type="ECO:0000256" key="1">
    <source>
        <dbReference type="ARBA" id="ARBA00004651"/>
    </source>
</evidence>
<dbReference type="RefSeq" id="WP_037462983.1">
    <property type="nucleotide sequence ID" value="NZ_BCZD01000021.1"/>
</dbReference>
<dbReference type="PANTHER" id="PTHR30353">
    <property type="entry name" value="INNER MEMBRANE PROTEIN DEDA-RELATED"/>
    <property type="match status" value="1"/>
</dbReference>